<feature type="compositionally biased region" description="Basic and acidic residues" evidence="1">
    <location>
        <begin position="132"/>
        <end position="158"/>
    </location>
</feature>
<gene>
    <name evidence="2" type="ORF">THAOC_06146</name>
</gene>
<protein>
    <submittedName>
        <fullName evidence="2">Uncharacterized protein</fullName>
    </submittedName>
</protein>
<feature type="non-terminal residue" evidence="2">
    <location>
        <position position="1"/>
    </location>
</feature>
<accession>K0T132</accession>
<proteinExistence type="predicted"/>
<name>K0T132_THAOC</name>
<feature type="compositionally biased region" description="Basic and acidic residues" evidence="1">
    <location>
        <begin position="35"/>
        <end position="50"/>
    </location>
</feature>
<feature type="compositionally biased region" description="Basic and acidic residues" evidence="1">
    <location>
        <begin position="108"/>
        <end position="123"/>
    </location>
</feature>
<organism evidence="2 3">
    <name type="scientific">Thalassiosira oceanica</name>
    <name type="common">Marine diatom</name>
    <dbReference type="NCBI Taxonomy" id="159749"/>
    <lineage>
        <taxon>Eukaryota</taxon>
        <taxon>Sar</taxon>
        <taxon>Stramenopiles</taxon>
        <taxon>Ochrophyta</taxon>
        <taxon>Bacillariophyta</taxon>
        <taxon>Coscinodiscophyceae</taxon>
        <taxon>Thalassiosirophycidae</taxon>
        <taxon>Thalassiosirales</taxon>
        <taxon>Thalassiosiraceae</taxon>
        <taxon>Thalassiosira</taxon>
    </lineage>
</organism>
<evidence type="ECO:0000313" key="3">
    <source>
        <dbReference type="Proteomes" id="UP000266841"/>
    </source>
</evidence>
<feature type="region of interest" description="Disordered" evidence="1">
    <location>
        <begin position="1"/>
        <end position="65"/>
    </location>
</feature>
<sequence>TKEDVEKGGVILEDETKEEEKKNGAALKKVACHATDGRGREDTRPNHETHLSPQEVHGQPDLEEAVPHRVQVRHEVLYPLRVDAHQVRDLARPAVRVALPEGEHEGLAVYRDDDGGPHPEPDRVALAGRTGEAGRKEVEIPTREKCPPRPSEEDGRLA</sequence>
<evidence type="ECO:0000256" key="1">
    <source>
        <dbReference type="SAM" id="MobiDB-lite"/>
    </source>
</evidence>
<keyword evidence="3" id="KW-1185">Reference proteome</keyword>
<feature type="region of interest" description="Disordered" evidence="1">
    <location>
        <begin position="108"/>
        <end position="158"/>
    </location>
</feature>
<evidence type="ECO:0000313" key="2">
    <source>
        <dbReference type="EMBL" id="EJK72333.1"/>
    </source>
</evidence>
<dbReference type="Proteomes" id="UP000266841">
    <property type="component" value="Unassembled WGS sequence"/>
</dbReference>
<reference evidence="2 3" key="1">
    <citation type="journal article" date="2012" name="Genome Biol.">
        <title>Genome and low-iron response of an oceanic diatom adapted to chronic iron limitation.</title>
        <authorList>
            <person name="Lommer M."/>
            <person name="Specht M."/>
            <person name="Roy A.S."/>
            <person name="Kraemer L."/>
            <person name="Andreson R."/>
            <person name="Gutowska M.A."/>
            <person name="Wolf J."/>
            <person name="Bergner S.V."/>
            <person name="Schilhabel M.B."/>
            <person name="Klostermeier U.C."/>
            <person name="Beiko R.G."/>
            <person name="Rosenstiel P."/>
            <person name="Hippler M."/>
            <person name="Laroche J."/>
        </authorList>
    </citation>
    <scope>NUCLEOTIDE SEQUENCE [LARGE SCALE GENOMIC DNA]</scope>
    <source>
        <strain evidence="2 3">CCMP1005</strain>
    </source>
</reference>
<comment type="caution">
    <text evidence="2">The sequence shown here is derived from an EMBL/GenBank/DDBJ whole genome shotgun (WGS) entry which is preliminary data.</text>
</comment>
<dbReference type="EMBL" id="AGNL01006017">
    <property type="protein sequence ID" value="EJK72333.1"/>
    <property type="molecule type" value="Genomic_DNA"/>
</dbReference>
<dbReference type="AlphaFoldDB" id="K0T132"/>